<dbReference type="SUPFAM" id="SSF47336">
    <property type="entry name" value="ACP-like"/>
    <property type="match status" value="2"/>
</dbReference>
<evidence type="ECO:0000259" key="5">
    <source>
        <dbReference type="PROSITE" id="PS50075"/>
    </source>
</evidence>
<evidence type="ECO:0000256" key="1">
    <source>
        <dbReference type="ARBA" id="ARBA00005194"/>
    </source>
</evidence>
<dbReference type="GO" id="GO:0004312">
    <property type="term" value="F:fatty acid synthase activity"/>
    <property type="evidence" value="ECO:0007669"/>
    <property type="project" value="TreeGrafter"/>
</dbReference>
<dbReference type="HOGENOM" id="CLU_248411_0_0_6"/>
<keyword evidence="8" id="KW-1185">Reference proteome</keyword>
<dbReference type="InterPro" id="IPR020841">
    <property type="entry name" value="PKS_Beta-ketoAc_synthase_dom"/>
</dbReference>
<gene>
    <name evidence="7" type="ORF">LHA_0508</name>
</gene>
<evidence type="ECO:0000313" key="7">
    <source>
        <dbReference type="EMBL" id="CEK09603.1"/>
    </source>
</evidence>
<dbReference type="Pfam" id="PF02801">
    <property type="entry name" value="Ketoacyl-synt_C"/>
    <property type="match status" value="1"/>
</dbReference>
<dbReference type="Pfam" id="PF16197">
    <property type="entry name" value="KAsynt_C_assoc"/>
    <property type="match status" value="1"/>
</dbReference>
<feature type="domain" description="Carrier" evidence="5">
    <location>
        <begin position="560"/>
        <end position="635"/>
    </location>
</feature>
<dbReference type="GO" id="GO:0031177">
    <property type="term" value="F:phosphopantetheine binding"/>
    <property type="evidence" value="ECO:0007669"/>
    <property type="project" value="InterPro"/>
</dbReference>
<dbReference type="InterPro" id="IPR016039">
    <property type="entry name" value="Thiolase-like"/>
</dbReference>
<dbReference type="GO" id="GO:0006633">
    <property type="term" value="P:fatty acid biosynthetic process"/>
    <property type="evidence" value="ECO:0007669"/>
    <property type="project" value="UniProtKB-UniPathway"/>
</dbReference>
<dbReference type="Gene3D" id="3.40.366.10">
    <property type="entry name" value="Malonyl-Coenzyme A Acyl Carrier Protein, domain 2"/>
    <property type="match status" value="1"/>
</dbReference>
<dbReference type="PROSITE" id="PS00606">
    <property type="entry name" value="KS3_1"/>
    <property type="match status" value="1"/>
</dbReference>
<dbReference type="SMART" id="SM00825">
    <property type="entry name" value="PKS_KS"/>
    <property type="match status" value="1"/>
</dbReference>
<dbReference type="InterPro" id="IPR014030">
    <property type="entry name" value="Ketoacyl_synth_N"/>
</dbReference>
<feature type="domain" description="Carrier" evidence="5">
    <location>
        <begin position="1425"/>
        <end position="1502"/>
    </location>
</feature>
<dbReference type="InterPro" id="IPR001227">
    <property type="entry name" value="Ac_transferase_dom_sf"/>
</dbReference>
<dbReference type="GO" id="GO:0004315">
    <property type="term" value="F:3-oxoacyl-[acyl-carrier-protein] synthase activity"/>
    <property type="evidence" value="ECO:0007669"/>
    <property type="project" value="InterPro"/>
</dbReference>
<dbReference type="Gene3D" id="2.30.38.10">
    <property type="entry name" value="Luciferase, Domain 3"/>
    <property type="match status" value="1"/>
</dbReference>
<dbReference type="PANTHER" id="PTHR43775:SF51">
    <property type="entry name" value="INACTIVE PHENOLPHTHIOCEROL SYNTHESIS POLYKETIDE SYNTHASE TYPE I PKS1-RELATED"/>
    <property type="match status" value="1"/>
</dbReference>
<dbReference type="SUPFAM" id="SSF53901">
    <property type="entry name" value="Thiolase-like"/>
    <property type="match status" value="1"/>
</dbReference>
<dbReference type="InterPro" id="IPR050091">
    <property type="entry name" value="PKS_NRPS_Biosynth_Enz"/>
</dbReference>
<dbReference type="Pfam" id="PF00109">
    <property type="entry name" value="ketoacyl-synt"/>
    <property type="match status" value="1"/>
</dbReference>
<reference evidence="8" key="1">
    <citation type="submission" date="2014-09" db="EMBL/GenBank/DDBJ databases">
        <authorList>
            <person name="Gomez-Valero L."/>
        </authorList>
    </citation>
    <scope>NUCLEOTIDE SEQUENCE [LARGE SCALE GENOMIC DNA]</scope>
    <source>
        <strain evidence="8">ATCC35250</strain>
    </source>
</reference>
<dbReference type="CDD" id="cd00833">
    <property type="entry name" value="PKS"/>
    <property type="match status" value="1"/>
</dbReference>
<comment type="pathway">
    <text evidence="1">Lipid metabolism; fatty acid biosynthesis.</text>
</comment>
<proteinExistence type="predicted"/>
<keyword evidence="4" id="KW-0808">Transferase</keyword>
<dbReference type="EMBL" id="LN681225">
    <property type="protein sequence ID" value="CEK09603.1"/>
    <property type="molecule type" value="Genomic_DNA"/>
</dbReference>
<dbReference type="PROSITE" id="PS00012">
    <property type="entry name" value="PHOSPHOPANTETHEINE"/>
    <property type="match status" value="1"/>
</dbReference>
<feature type="domain" description="Ketosynthase family 3 (KS3)" evidence="6">
    <location>
        <begin position="663"/>
        <end position="1086"/>
    </location>
</feature>
<dbReference type="OrthoDB" id="9778690at2"/>
<accession>A0A0A8ULM8</accession>
<dbReference type="SMART" id="SM00823">
    <property type="entry name" value="PKS_PP"/>
    <property type="match status" value="2"/>
</dbReference>
<protein>
    <submittedName>
        <fullName evidence="7">Putative Phenylalanine racemase (ATP-hydrolyzing)</fullName>
        <ecNumber evidence="7">5.1.1.11</ecNumber>
    </submittedName>
</protein>
<dbReference type="GO" id="GO:0047462">
    <property type="term" value="F:phenylalanine racemase (ATP-hydrolyzing) activity"/>
    <property type="evidence" value="ECO:0007669"/>
    <property type="project" value="UniProtKB-EC"/>
</dbReference>
<dbReference type="PROSITE" id="PS00455">
    <property type="entry name" value="AMP_BINDING"/>
    <property type="match status" value="1"/>
</dbReference>
<dbReference type="PANTHER" id="PTHR43775">
    <property type="entry name" value="FATTY ACID SYNTHASE"/>
    <property type="match status" value="1"/>
</dbReference>
<dbReference type="InterPro" id="IPR036736">
    <property type="entry name" value="ACP-like_sf"/>
</dbReference>
<dbReference type="NCBIfam" id="TIGR01733">
    <property type="entry name" value="AA-adenyl-dom"/>
    <property type="match status" value="1"/>
</dbReference>
<dbReference type="UniPathway" id="UPA00094"/>
<sequence>MSLNNKQLEEFGIEKSSLPAGKYSKIIYDYRALETLSYEFKTLCQLFEEQVARAPNNIAIEYKDVVLSFAELNQLSNQLARYIRKQYKSVTQEELKPDTLIPISVGRSADFLIGILGILKAGGAYVPINPDYPTNRIQHILTDINSKIILTGNQSSEQFKNNHGDLQQIVLDERLFLKESTENLYIQLSPTDLAYVIYTSGSSGAPKGVLAQHANVISQVICANYFYADESDTMAFFSDVSFDSTTFELWGSLLNGARLFIPDNFFELLSNPILFKETIDKKNLTILLITRALFDLLYTLDETVFAPLKFLLVGGEALTKNIMLNLMNSPYKPKNLINAYGPTENCTFCTTYPINEDFSLLNSVPIGKPYSNRVGFVVDKHLQLVPIGIIGEIYVGGPSLSRGYLNKPDLTEERFITNPFFLQSGERYPRIYKTSDLVKWLPNGNLEYAGRNDFQVKLRGYRIELAEIETKILEYPGIKHSVVLLHKNENLSFLVGYYVADNTVDDNLLRHHLAAILPDYMIPSIFIYLDTLPVTTNGKLDRKALPAPEFQAEDTAEALDKSASVEDTISKIWSRILNFSNFGKDESFFNLGGNSLAAMMVRKELEDAFAIKLNIVELFQYTTLTQLTERISTLIQSTNTKKQGKQEKPSLELQQSVTEQRFNEPIAVVGMACRIPGANDPESFWNLLIHEETNLRQLSSEELKANSVSDAFISSDSYVKRGAIFENPFSFDANFFGYSVKDAEVMDPQQRQFLECAWEALEFSGNVPEKFKGDIAVFATQGRNDYFMNHIYGSPIAQTSLFQAILGNEKDFLSTKVSYKLNLTGPSITLQTACSSSLVSVQMACESLKTHSSDMALAGGVSLFYNYGYEYQDDMIESPDGYCRAFDARAKGTVVTSGVGVVVLKRLSDAIAEKDTIYAIIKGGAINNDGSSKMAFTAPSVEGQSAVIEKALKNANLSADQISYIEAHGTGTQLGDPIEWTALHNVYQKYTQQQGKCIIGSVKTNIGHTDSAAGVFGLMKTVFALKNKVIPATLNFEKLNPEIASFNKLFTVSNQTLQWETNGTPLRAAVSSFGLGGTNAHIILEEYNEDESGHDLNQENKDTYFLVPFSAKNRESLYLMANKLKNHIDTTEMINLNNLAFTAQQGRAEFKERGFFIVSTNLQKDNSLISLSYLHEGDSHEKPQVIFVVSDFIAKSLTQYESLYNKYPEFKETLDSCAVIIQDEYHIDIKKPCNNNVDVELHSKLTSFSIQYALFQLIVSTKIDAHGLLTQGNGAYLAAVILGACSFKEALPLLLSHEDNEHNLSIKSSESTIKLYTSKNDLLTEKDQSQFIFVELGTCSNLDQDTVNAMSAHPTKDQCAEVAFLRAIGWLWSNGSPIFWDNINPSSAHSRKTRIPTYCFTKKHYEIEKVKTRAASTQDENTSANADLSMEEQLKDMWSKVLGVSAGELSKNSHFLELGGDSLSFIDLLKHIKTSFLIDMNFEEVVQNNEFGEMLNYISTKKVTHA</sequence>
<dbReference type="PATRIC" id="fig|449.7.peg.2614"/>
<dbReference type="InterPro" id="IPR014031">
    <property type="entry name" value="Ketoacyl_synth_C"/>
</dbReference>
<dbReference type="InterPro" id="IPR045851">
    <property type="entry name" value="AMP-bd_C_sf"/>
</dbReference>
<dbReference type="InterPro" id="IPR009081">
    <property type="entry name" value="PP-bd_ACP"/>
</dbReference>
<dbReference type="RefSeq" id="WP_052673558.1">
    <property type="nucleotide sequence ID" value="NZ_LN681225.1"/>
</dbReference>
<dbReference type="GO" id="GO:0044550">
    <property type="term" value="P:secondary metabolite biosynthetic process"/>
    <property type="evidence" value="ECO:0007669"/>
    <property type="project" value="UniProtKB-ARBA"/>
</dbReference>
<keyword evidence="7" id="KW-0413">Isomerase</keyword>
<dbReference type="FunFam" id="3.30.300.30:FF:000010">
    <property type="entry name" value="Enterobactin synthetase component F"/>
    <property type="match status" value="1"/>
</dbReference>
<dbReference type="Gene3D" id="1.10.1200.10">
    <property type="entry name" value="ACP-like"/>
    <property type="match status" value="2"/>
</dbReference>
<dbReference type="Proteomes" id="UP000032803">
    <property type="component" value="Chromosome I"/>
</dbReference>
<dbReference type="InterPro" id="IPR020806">
    <property type="entry name" value="PKS_PP-bd"/>
</dbReference>
<dbReference type="InterPro" id="IPR000873">
    <property type="entry name" value="AMP-dep_synth/lig_dom"/>
</dbReference>
<keyword evidence="2" id="KW-0596">Phosphopantetheine</keyword>
<dbReference type="EC" id="5.1.1.11" evidence="7"/>
<evidence type="ECO:0000256" key="3">
    <source>
        <dbReference type="ARBA" id="ARBA00022553"/>
    </source>
</evidence>
<dbReference type="FunFam" id="3.40.50.980:FF:000001">
    <property type="entry name" value="Non-ribosomal peptide synthetase"/>
    <property type="match status" value="1"/>
</dbReference>
<evidence type="ECO:0000256" key="4">
    <source>
        <dbReference type="ARBA" id="ARBA00022679"/>
    </source>
</evidence>
<dbReference type="PROSITE" id="PS52004">
    <property type="entry name" value="KS3_2"/>
    <property type="match status" value="1"/>
</dbReference>
<evidence type="ECO:0000259" key="6">
    <source>
        <dbReference type="PROSITE" id="PS52004"/>
    </source>
</evidence>
<dbReference type="InterPro" id="IPR006162">
    <property type="entry name" value="Ppantetheine_attach_site"/>
</dbReference>
<dbReference type="Gene3D" id="3.40.47.10">
    <property type="match status" value="1"/>
</dbReference>
<dbReference type="SUPFAM" id="SSF56801">
    <property type="entry name" value="Acetyl-CoA synthetase-like"/>
    <property type="match status" value="1"/>
</dbReference>
<keyword evidence="3" id="KW-0597">Phosphoprotein</keyword>
<dbReference type="InterPro" id="IPR032821">
    <property type="entry name" value="PKS_assoc"/>
</dbReference>
<dbReference type="Gene3D" id="3.40.50.980">
    <property type="match status" value="2"/>
</dbReference>
<evidence type="ECO:0000313" key="8">
    <source>
        <dbReference type="Proteomes" id="UP000032803"/>
    </source>
</evidence>
<dbReference type="InterPro" id="IPR010071">
    <property type="entry name" value="AA_adenyl_dom"/>
</dbReference>
<dbReference type="InterPro" id="IPR020845">
    <property type="entry name" value="AMP-binding_CS"/>
</dbReference>
<dbReference type="Pfam" id="PF00501">
    <property type="entry name" value="AMP-binding"/>
    <property type="match status" value="1"/>
</dbReference>
<evidence type="ECO:0000256" key="2">
    <source>
        <dbReference type="ARBA" id="ARBA00022450"/>
    </source>
</evidence>
<name>A0A0A8ULM8_LEGHA</name>
<dbReference type="STRING" id="449.LHA_0508"/>
<dbReference type="KEGG" id="lha:LHA_0508"/>
<dbReference type="CDD" id="cd12117">
    <property type="entry name" value="A_NRPS_Srf_like"/>
    <property type="match status" value="1"/>
</dbReference>
<dbReference type="Gene3D" id="3.30.300.30">
    <property type="match status" value="1"/>
</dbReference>
<dbReference type="PROSITE" id="PS50075">
    <property type="entry name" value="CARRIER"/>
    <property type="match status" value="2"/>
</dbReference>
<dbReference type="Pfam" id="PF00550">
    <property type="entry name" value="PP-binding"/>
    <property type="match status" value="2"/>
</dbReference>
<organism evidence="7 8">
    <name type="scientific">Legionella hackeliae</name>
    <dbReference type="NCBI Taxonomy" id="449"/>
    <lineage>
        <taxon>Bacteria</taxon>
        <taxon>Pseudomonadati</taxon>
        <taxon>Pseudomonadota</taxon>
        <taxon>Gammaproteobacteria</taxon>
        <taxon>Legionellales</taxon>
        <taxon>Legionellaceae</taxon>
        <taxon>Legionella</taxon>
    </lineage>
</organism>
<dbReference type="InterPro" id="IPR018201">
    <property type="entry name" value="Ketoacyl_synth_AS"/>
</dbReference>